<gene>
    <name evidence="8" type="ORF">RB614_17095</name>
</gene>
<evidence type="ECO:0000256" key="6">
    <source>
        <dbReference type="SAM" id="Phobius"/>
    </source>
</evidence>
<dbReference type="Proteomes" id="UP001230908">
    <property type="component" value="Unassembled WGS sequence"/>
</dbReference>
<keyword evidence="3 6" id="KW-1133">Transmembrane helix</keyword>
<evidence type="ECO:0000313" key="8">
    <source>
        <dbReference type="EMBL" id="MDQ7906231.1"/>
    </source>
</evidence>
<sequence>MGEPREGEAPPRPADTEPAEPPPKPGRSRAGGAWVGLVLGAVVLILLLIFVLQNLQDVRVSFISGDSTVPLGVALLLAAVAGALVVAVPGSARILQLRRAHRTARRALTRHS</sequence>
<name>A0ABU0ZI76_9ACTN</name>
<feature type="transmembrane region" description="Helical" evidence="6">
    <location>
        <begin position="72"/>
        <end position="95"/>
    </location>
</feature>
<accession>A0ABU0ZI76</accession>
<evidence type="ECO:0000256" key="5">
    <source>
        <dbReference type="SAM" id="MobiDB-lite"/>
    </source>
</evidence>
<feature type="transmembrane region" description="Helical" evidence="6">
    <location>
        <begin position="33"/>
        <end position="52"/>
    </location>
</feature>
<proteinExistence type="predicted"/>
<evidence type="ECO:0000313" key="9">
    <source>
        <dbReference type="Proteomes" id="UP001230908"/>
    </source>
</evidence>
<keyword evidence="9" id="KW-1185">Reference proteome</keyword>
<dbReference type="RefSeq" id="WP_308713498.1">
    <property type="nucleotide sequence ID" value="NZ_JAVHUY010000014.1"/>
</dbReference>
<dbReference type="InterPro" id="IPR010445">
    <property type="entry name" value="LapA_dom"/>
</dbReference>
<protein>
    <submittedName>
        <fullName evidence="8">Lipopolysaccharide assembly protein LapA domain-containing protein</fullName>
    </submittedName>
</protein>
<dbReference type="Pfam" id="PF06305">
    <property type="entry name" value="LapA_dom"/>
    <property type="match status" value="1"/>
</dbReference>
<evidence type="ECO:0000256" key="3">
    <source>
        <dbReference type="ARBA" id="ARBA00022989"/>
    </source>
</evidence>
<reference evidence="8 9" key="1">
    <citation type="submission" date="2023-08" db="EMBL/GenBank/DDBJ databases">
        <title>Phytohabitans sansha sp. nov., isolated from marine sediment.</title>
        <authorList>
            <person name="Zhao Y."/>
            <person name="Yi K."/>
        </authorList>
    </citation>
    <scope>NUCLEOTIDE SEQUENCE [LARGE SCALE GENOMIC DNA]</scope>
    <source>
        <strain evidence="8 9">ZYX-F-186</strain>
    </source>
</reference>
<evidence type="ECO:0000256" key="2">
    <source>
        <dbReference type="ARBA" id="ARBA00022692"/>
    </source>
</evidence>
<evidence type="ECO:0000259" key="7">
    <source>
        <dbReference type="Pfam" id="PF06305"/>
    </source>
</evidence>
<evidence type="ECO:0000256" key="4">
    <source>
        <dbReference type="ARBA" id="ARBA00023136"/>
    </source>
</evidence>
<keyword evidence="2 6" id="KW-0812">Transmembrane</keyword>
<feature type="domain" description="Lipopolysaccharide assembly protein A" evidence="7">
    <location>
        <begin position="53"/>
        <end position="110"/>
    </location>
</feature>
<feature type="region of interest" description="Disordered" evidence="5">
    <location>
        <begin position="1"/>
        <end position="29"/>
    </location>
</feature>
<keyword evidence="4 6" id="KW-0472">Membrane</keyword>
<organism evidence="8 9">
    <name type="scientific">Phytohabitans maris</name>
    <dbReference type="NCBI Taxonomy" id="3071409"/>
    <lineage>
        <taxon>Bacteria</taxon>
        <taxon>Bacillati</taxon>
        <taxon>Actinomycetota</taxon>
        <taxon>Actinomycetes</taxon>
        <taxon>Micromonosporales</taxon>
        <taxon>Micromonosporaceae</taxon>
    </lineage>
</organism>
<comment type="caution">
    <text evidence="8">The sequence shown here is derived from an EMBL/GenBank/DDBJ whole genome shotgun (WGS) entry which is preliminary data.</text>
</comment>
<evidence type="ECO:0000256" key="1">
    <source>
        <dbReference type="ARBA" id="ARBA00022475"/>
    </source>
</evidence>
<keyword evidence="1" id="KW-1003">Cell membrane</keyword>
<dbReference type="EMBL" id="JAVHUY010000014">
    <property type="protein sequence ID" value="MDQ7906231.1"/>
    <property type="molecule type" value="Genomic_DNA"/>
</dbReference>